<organism evidence="1 2">
    <name type="scientific">Symbiodinium natans</name>
    <dbReference type="NCBI Taxonomy" id="878477"/>
    <lineage>
        <taxon>Eukaryota</taxon>
        <taxon>Sar</taxon>
        <taxon>Alveolata</taxon>
        <taxon>Dinophyceae</taxon>
        <taxon>Suessiales</taxon>
        <taxon>Symbiodiniaceae</taxon>
        <taxon>Symbiodinium</taxon>
    </lineage>
</organism>
<dbReference type="SUPFAM" id="SSF56784">
    <property type="entry name" value="HAD-like"/>
    <property type="match status" value="1"/>
</dbReference>
<protein>
    <submittedName>
        <fullName evidence="1">PGLP2 protein</fullName>
    </submittedName>
</protein>
<comment type="caution">
    <text evidence="1">The sequence shown here is derived from an EMBL/GenBank/DDBJ whole genome shotgun (WGS) entry which is preliminary data.</text>
</comment>
<dbReference type="Gene3D" id="3.40.50.1000">
    <property type="entry name" value="HAD superfamily/HAD-like"/>
    <property type="match status" value="2"/>
</dbReference>
<dbReference type="Pfam" id="PF13242">
    <property type="entry name" value="Hydrolase_like"/>
    <property type="match status" value="1"/>
</dbReference>
<name>A0A812QXI9_9DINO</name>
<dbReference type="EMBL" id="CAJNDS010002279">
    <property type="protein sequence ID" value="CAE7408051.1"/>
    <property type="molecule type" value="Genomic_DNA"/>
</dbReference>
<dbReference type="OrthoDB" id="413953at2759"/>
<dbReference type="InterPro" id="IPR023214">
    <property type="entry name" value="HAD_sf"/>
</dbReference>
<dbReference type="InterPro" id="IPR006357">
    <property type="entry name" value="HAD-SF_hydro_IIA"/>
</dbReference>
<dbReference type="PANTHER" id="PTHR19288:SF46">
    <property type="entry name" value="HALOACID DEHALOGENASE-LIKE HYDROLASE DOMAIN-CONTAINING PROTEIN 2"/>
    <property type="match status" value="1"/>
</dbReference>
<gene>
    <name evidence="1" type="primary">PGLP2</name>
    <name evidence="1" type="ORF">SNAT2548_LOCUS22195</name>
</gene>
<dbReference type="GO" id="GO:0016791">
    <property type="term" value="F:phosphatase activity"/>
    <property type="evidence" value="ECO:0007669"/>
    <property type="project" value="TreeGrafter"/>
</dbReference>
<keyword evidence="2" id="KW-1185">Reference proteome</keyword>
<dbReference type="InterPro" id="IPR036412">
    <property type="entry name" value="HAD-like_sf"/>
</dbReference>
<dbReference type="Proteomes" id="UP000604046">
    <property type="component" value="Unassembled WGS sequence"/>
</dbReference>
<dbReference type="PANTHER" id="PTHR19288">
    <property type="entry name" value="4-NITROPHENYLPHOSPHATASE-RELATED"/>
    <property type="match status" value="1"/>
</dbReference>
<evidence type="ECO:0000313" key="2">
    <source>
        <dbReference type="Proteomes" id="UP000604046"/>
    </source>
</evidence>
<dbReference type="AlphaFoldDB" id="A0A812QXI9"/>
<feature type="non-terminal residue" evidence="1">
    <location>
        <position position="1"/>
    </location>
</feature>
<reference evidence="1" key="1">
    <citation type="submission" date="2021-02" db="EMBL/GenBank/DDBJ databases">
        <authorList>
            <person name="Dougan E. K."/>
            <person name="Rhodes N."/>
            <person name="Thang M."/>
            <person name="Chan C."/>
        </authorList>
    </citation>
    <scope>NUCLEOTIDE SEQUENCE</scope>
</reference>
<dbReference type="Pfam" id="PF13344">
    <property type="entry name" value="Hydrolase_6"/>
    <property type="match status" value="1"/>
</dbReference>
<sequence length="335" mass="36698">ETSKSGYADAMAVSPIRDAKTMQYQEFVSYETYVFDCDGVLWGISDEDSKTSVGTVNHLLSLGKRVMFVTNNSNKTRAQFLQQLEGKGISFGSRSHEEKLSMMISASYTTAAYLQNMKLKRPFIITSDTGLLEECRLLGITDYFATIDDNGKTAPHFEKLDMMAAVDAIKARPHVDAIVVGWDMQLTASKVAAAVNYIKWHEDLHSGKAGYQELPLIACSSDTGGVLGKTVHMGQELKVRAIGNGAMADIIGRSFDPPKVWKDMGKPSEALIRLLRSPQTYNVDVSKTLMVGDTLQTDIVFGNAAGMKTLLVLTGVTSKEELDEEPAPCAVRHLQ</sequence>
<proteinExistence type="predicted"/>
<accession>A0A812QXI9</accession>
<evidence type="ECO:0000313" key="1">
    <source>
        <dbReference type="EMBL" id="CAE7408051.1"/>
    </source>
</evidence>
<dbReference type="GO" id="GO:0005737">
    <property type="term" value="C:cytoplasm"/>
    <property type="evidence" value="ECO:0007669"/>
    <property type="project" value="TreeGrafter"/>
</dbReference>